<protein>
    <submittedName>
        <fullName evidence="1">Uncharacterized protein</fullName>
    </submittedName>
</protein>
<dbReference type="Pfam" id="PF02661">
    <property type="entry name" value="Fic"/>
    <property type="match status" value="1"/>
</dbReference>
<dbReference type="PANTHER" id="PTHR13504">
    <property type="entry name" value="FIDO DOMAIN-CONTAINING PROTEIN DDB_G0283145"/>
    <property type="match status" value="1"/>
</dbReference>
<accession>A0A6I3SBQ2</accession>
<name>A0A6I3SBQ2_9BURK</name>
<dbReference type="PROSITE" id="PS51459">
    <property type="entry name" value="FIDO"/>
    <property type="match status" value="1"/>
</dbReference>
<dbReference type="AlphaFoldDB" id="A0A6I3SBQ2"/>
<dbReference type="InterPro" id="IPR040198">
    <property type="entry name" value="Fido_containing"/>
</dbReference>
<gene>
    <name evidence="1" type="ORF">GMD42_10515</name>
</gene>
<sequence length="250" mass="28291">MKKELDGVIWDLNELSFETPFPSDRGKSCSFFLQSLATFTWNTLRSFEDNPATLTQTTSILAGHSVSGLSKLDLLQIKNFGDGARALAGLIQEDKFELSTSTACHLHNYVGKEDALEWGVIRSRVVSLHNISFVPPTKDLENIIQNGFHFLQHEVANPVERAIGVFLFMTRNQPFYDANKRTASLMMNGCLMANGYSPITVLNQNSEEFHRELGSFYESGNANNMFRFFQKTIQELYSEEQYKSFSANSK</sequence>
<dbReference type="PANTHER" id="PTHR13504:SF38">
    <property type="entry name" value="FIDO DOMAIN-CONTAINING PROTEIN"/>
    <property type="match status" value="1"/>
</dbReference>
<reference evidence="1 2" key="1">
    <citation type="journal article" date="2019" name="Nat. Med.">
        <title>A library of human gut bacterial isolates paired with longitudinal multiomics data enables mechanistic microbiome research.</title>
        <authorList>
            <person name="Poyet M."/>
            <person name="Groussin M."/>
            <person name="Gibbons S.M."/>
            <person name="Avila-Pacheco J."/>
            <person name="Jiang X."/>
            <person name="Kearney S.M."/>
            <person name="Perrotta A.R."/>
            <person name="Berdy B."/>
            <person name="Zhao S."/>
            <person name="Lieberman T.D."/>
            <person name="Swanson P.K."/>
            <person name="Smith M."/>
            <person name="Roesemann S."/>
            <person name="Alexander J.E."/>
            <person name="Rich S.A."/>
            <person name="Livny J."/>
            <person name="Vlamakis H."/>
            <person name="Clish C."/>
            <person name="Bullock K."/>
            <person name="Deik A."/>
            <person name="Scott J."/>
            <person name="Pierce K.A."/>
            <person name="Xavier R.J."/>
            <person name="Alm E.J."/>
        </authorList>
    </citation>
    <scope>NUCLEOTIDE SEQUENCE [LARGE SCALE GENOMIC DNA]</scope>
    <source>
        <strain evidence="1 2">BIOML-A2</strain>
    </source>
</reference>
<evidence type="ECO:0000313" key="2">
    <source>
        <dbReference type="Proteomes" id="UP000462362"/>
    </source>
</evidence>
<dbReference type="InterPro" id="IPR003812">
    <property type="entry name" value="Fido"/>
</dbReference>
<organism evidence="1 2">
    <name type="scientific">Parasutterella excrementihominis</name>
    <dbReference type="NCBI Taxonomy" id="487175"/>
    <lineage>
        <taxon>Bacteria</taxon>
        <taxon>Pseudomonadati</taxon>
        <taxon>Pseudomonadota</taxon>
        <taxon>Betaproteobacteria</taxon>
        <taxon>Burkholderiales</taxon>
        <taxon>Sutterellaceae</taxon>
        <taxon>Parasutterella</taxon>
    </lineage>
</organism>
<dbReference type="SUPFAM" id="SSF140931">
    <property type="entry name" value="Fic-like"/>
    <property type="match status" value="1"/>
</dbReference>
<dbReference type="EMBL" id="WNCL01000041">
    <property type="protein sequence ID" value="MTU44024.1"/>
    <property type="molecule type" value="Genomic_DNA"/>
</dbReference>
<dbReference type="Gene3D" id="1.10.3290.10">
    <property type="entry name" value="Fido-like domain"/>
    <property type="match status" value="1"/>
</dbReference>
<proteinExistence type="predicted"/>
<dbReference type="InterPro" id="IPR036597">
    <property type="entry name" value="Fido-like_dom_sf"/>
</dbReference>
<evidence type="ECO:0000313" key="1">
    <source>
        <dbReference type="EMBL" id="MTU44024.1"/>
    </source>
</evidence>
<dbReference type="Proteomes" id="UP000462362">
    <property type="component" value="Unassembled WGS sequence"/>
</dbReference>
<comment type="caution">
    <text evidence="1">The sequence shown here is derived from an EMBL/GenBank/DDBJ whole genome shotgun (WGS) entry which is preliminary data.</text>
</comment>